<sequence length="296" mass="32650">MDNAPQPLFLPRTSVRVVRSPFDGFAYRIFLALPEQAPPAAGYPAIFLLDANATFLTTVEAVRMRAARQDSTGVAPAIVIGIGYDTDNPYDQHRRVHDFTLPHTRDRPRGNAGPRPTGGAQTLARFIAEVVRPLVEREAPLDRARQALFGHSLGAYFVLSQLLLDPGAFESYVAISPSVWWDEPWLHANVPLLPARIGEEQAPRRALIAVGEYEQALAPWQQALPDTERIVALRQERAMVDRSRDLARLLAAHAPARLIMRFEELAGEDHSSSALTGISHGLRLALWDGAGTLHNV</sequence>
<evidence type="ECO:0000313" key="3">
    <source>
        <dbReference type="EMBL" id="NIJ56394.1"/>
    </source>
</evidence>
<dbReference type="InterPro" id="IPR000801">
    <property type="entry name" value="Esterase-like"/>
</dbReference>
<dbReference type="EMBL" id="JAASQI010000001">
    <property type="protein sequence ID" value="NIJ56394.1"/>
    <property type="molecule type" value="Genomic_DNA"/>
</dbReference>
<comment type="similarity">
    <text evidence="1">Belongs to the esterase D family.</text>
</comment>
<gene>
    <name evidence="3" type="ORF">FHS82_000207</name>
</gene>
<name>A0ABX0UWZ0_9HYPH</name>
<dbReference type="InterPro" id="IPR052558">
    <property type="entry name" value="Siderophore_Hydrolase_D"/>
</dbReference>
<reference evidence="3 4" key="1">
    <citation type="submission" date="2020-03" db="EMBL/GenBank/DDBJ databases">
        <title>Genomic Encyclopedia of Type Strains, Phase IV (KMG-IV): sequencing the most valuable type-strain genomes for metagenomic binning, comparative biology and taxonomic classification.</title>
        <authorList>
            <person name="Goeker M."/>
        </authorList>
    </citation>
    <scope>NUCLEOTIDE SEQUENCE [LARGE SCALE GENOMIC DNA]</scope>
    <source>
        <strain evidence="3 4">DSM 103870</strain>
    </source>
</reference>
<dbReference type="PANTHER" id="PTHR40841">
    <property type="entry name" value="SIDEROPHORE TRIACETYLFUSARININE C ESTERASE"/>
    <property type="match status" value="1"/>
</dbReference>
<dbReference type="InterPro" id="IPR029058">
    <property type="entry name" value="AB_hydrolase_fold"/>
</dbReference>
<comment type="caution">
    <text evidence="3">The sequence shown here is derived from an EMBL/GenBank/DDBJ whole genome shotgun (WGS) entry which is preliminary data.</text>
</comment>
<dbReference type="Gene3D" id="3.40.50.1820">
    <property type="entry name" value="alpha/beta hydrolase"/>
    <property type="match status" value="1"/>
</dbReference>
<evidence type="ECO:0000256" key="2">
    <source>
        <dbReference type="ARBA" id="ARBA00022801"/>
    </source>
</evidence>
<proteinExistence type="inferred from homology"/>
<keyword evidence="2" id="KW-0378">Hydrolase</keyword>
<keyword evidence="4" id="KW-1185">Reference proteome</keyword>
<accession>A0ABX0UWZ0</accession>
<evidence type="ECO:0000313" key="4">
    <source>
        <dbReference type="Proteomes" id="UP001429580"/>
    </source>
</evidence>
<dbReference type="SUPFAM" id="SSF53474">
    <property type="entry name" value="alpha/beta-Hydrolases"/>
    <property type="match status" value="1"/>
</dbReference>
<evidence type="ECO:0008006" key="5">
    <source>
        <dbReference type="Google" id="ProtNLM"/>
    </source>
</evidence>
<evidence type="ECO:0000256" key="1">
    <source>
        <dbReference type="ARBA" id="ARBA00005622"/>
    </source>
</evidence>
<protein>
    <recommendedName>
        <fullName evidence="5">Alpha/beta hydrolase</fullName>
    </recommendedName>
</protein>
<dbReference type="Pfam" id="PF00756">
    <property type="entry name" value="Esterase"/>
    <property type="match status" value="1"/>
</dbReference>
<dbReference type="RefSeq" id="WP_166947828.1">
    <property type="nucleotide sequence ID" value="NZ_JAASQI010000001.1"/>
</dbReference>
<dbReference type="PANTHER" id="PTHR40841:SF2">
    <property type="entry name" value="SIDEROPHORE-DEGRADING ESTERASE (EUROFUNG)"/>
    <property type="match status" value="1"/>
</dbReference>
<dbReference type="Proteomes" id="UP001429580">
    <property type="component" value="Unassembled WGS sequence"/>
</dbReference>
<organism evidence="3 4">
    <name type="scientific">Pseudochelatococcus lubricantis</name>
    <dbReference type="NCBI Taxonomy" id="1538102"/>
    <lineage>
        <taxon>Bacteria</taxon>
        <taxon>Pseudomonadati</taxon>
        <taxon>Pseudomonadota</taxon>
        <taxon>Alphaproteobacteria</taxon>
        <taxon>Hyphomicrobiales</taxon>
        <taxon>Chelatococcaceae</taxon>
        <taxon>Pseudochelatococcus</taxon>
    </lineage>
</organism>